<gene>
    <name evidence="2" type="ORF">MUCCIDRAFT_86316</name>
</gene>
<accession>A0A168HAM4</accession>
<sequence length="368" mass="42102">MKQDLIDMKSSQNMGVNLKRKVESFLAAIDVNKRDNEETSSGSRKKQKSRPSTSTTDESEINDLFNPETQPTNQPLFSNLPTRIQDIEPSDFEVEVKHPYILNQHQHFSEATLKDIRKDVAAKFAIQQKEFDANTKSTIEKILKTLVRKIPACKFSSSVRENVISNLYADAILSPMFTNPDKKKHLFWYLCKFTSRTAPSQQSDESAKQPDFVSKQLKGCNWVIDSIVGEVKGEDVKEDKYMCIKDLIRVAFISVTSINDNLFDSIIGVHIVGLQITFYVTTLVADSLYLMMEICSFQLPRDASNLMNFTTTFDDLMLVMEYADKCVVSKQEEKLKEMLCDGIATPEFARFLSLSKDRRRECPIVYHH</sequence>
<name>A0A168HAM4_MUCCL</name>
<dbReference type="OrthoDB" id="2248794at2759"/>
<evidence type="ECO:0000256" key="1">
    <source>
        <dbReference type="SAM" id="MobiDB-lite"/>
    </source>
</evidence>
<evidence type="ECO:0000313" key="2">
    <source>
        <dbReference type="EMBL" id="OAC98570.1"/>
    </source>
</evidence>
<proteinExistence type="predicted"/>
<comment type="caution">
    <text evidence="2">The sequence shown here is derived from an EMBL/GenBank/DDBJ whole genome shotgun (WGS) entry which is preliminary data.</text>
</comment>
<dbReference type="VEuPathDB" id="FungiDB:MUCCIDRAFT_86316"/>
<dbReference type="Proteomes" id="UP000077051">
    <property type="component" value="Unassembled WGS sequence"/>
</dbReference>
<dbReference type="AlphaFoldDB" id="A0A168HAM4"/>
<feature type="region of interest" description="Disordered" evidence="1">
    <location>
        <begin position="30"/>
        <end position="78"/>
    </location>
</feature>
<protein>
    <submittedName>
        <fullName evidence="2">Uncharacterized protein</fullName>
    </submittedName>
</protein>
<keyword evidence="3" id="KW-1185">Reference proteome</keyword>
<organism evidence="2 3">
    <name type="scientific">Mucor lusitanicus CBS 277.49</name>
    <dbReference type="NCBI Taxonomy" id="747725"/>
    <lineage>
        <taxon>Eukaryota</taxon>
        <taxon>Fungi</taxon>
        <taxon>Fungi incertae sedis</taxon>
        <taxon>Mucoromycota</taxon>
        <taxon>Mucoromycotina</taxon>
        <taxon>Mucoromycetes</taxon>
        <taxon>Mucorales</taxon>
        <taxon>Mucorineae</taxon>
        <taxon>Mucoraceae</taxon>
        <taxon>Mucor</taxon>
    </lineage>
</organism>
<dbReference type="STRING" id="747725.A0A168HAM4"/>
<feature type="compositionally biased region" description="Polar residues" evidence="1">
    <location>
        <begin position="67"/>
        <end position="78"/>
    </location>
</feature>
<evidence type="ECO:0000313" key="3">
    <source>
        <dbReference type="Proteomes" id="UP000077051"/>
    </source>
</evidence>
<reference evidence="2 3" key="1">
    <citation type="submission" date="2015-06" db="EMBL/GenBank/DDBJ databases">
        <title>Expansion of signal transduction pathways in fungi by whole-genome duplication.</title>
        <authorList>
            <consortium name="DOE Joint Genome Institute"/>
            <person name="Corrochano L.M."/>
            <person name="Kuo A."/>
            <person name="Marcet-Houben M."/>
            <person name="Polaino S."/>
            <person name="Salamov A."/>
            <person name="Villalobos J.M."/>
            <person name="Alvarez M.I."/>
            <person name="Avalos J."/>
            <person name="Benito E.P."/>
            <person name="Benoit I."/>
            <person name="Burger G."/>
            <person name="Camino L.P."/>
            <person name="Canovas D."/>
            <person name="Cerda-Olmedo E."/>
            <person name="Cheng J.-F."/>
            <person name="Dominguez A."/>
            <person name="Elias M."/>
            <person name="Eslava A.P."/>
            <person name="Glaser F."/>
            <person name="Grimwood J."/>
            <person name="Gutierrez G."/>
            <person name="Heitman J."/>
            <person name="Henrissat B."/>
            <person name="Iturriaga E.A."/>
            <person name="Lang B.F."/>
            <person name="Lavin J.L."/>
            <person name="Lee S."/>
            <person name="Li W."/>
            <person name="Lindquist E."/>
            <person name="Lopez-Garcia S."/>
            <person name="Luque E.M."/>
            <person name="Marcos A.T."/>
            <person name="Martin J."/>
            <person name="Mccluskey K."/>
            <person name="Medina H.R."/>
            <person name="Miralles-Duran A."/>
            <person name="Miyazaki A."/>
            <person name="Munoz-Torres E."/>
            <person name="Oguiza J.A."/>
            <person name="Ohm R."/>
            <person name="Olmedo M."/>
            <person name="Orejas M."/>
            <person name="Ortiz-Castellanos L."/>
            <person name="Pisabarro A.G."/>
            <person name="Rodriguez-Romero J."/>
            <person name="Ruiz-Herrera J."/>
            <person name="Ruiz-Vazquez R."/>
            <person name="Sanz C."/>
            <person name="Schackwitz W."/>
            <person name="Schmutz J."/>
            <person name="Shahriari M."/>
            <person name="Shelest E."/>
            <person name="Silva-Franco F."/>
            <person name="Soanes D."/>
            <person name="Syed K."/>
            <person name="Tagua V.G."/>
            <person name="Talbot N.J."/>
            <person name="Thon M."/>
            <person name="De Vries R.P."/>
            <person name="Wiebenga A."/>
            <person name="Yadav J.S."/>
            <person name="Braun E.L."/>
            <person name="Baker S."/>
            <person name="Garre V."/>
            <person name="Horwitz B."/>
            <person name="Torres-Martinez S."/>
            <person name="Idnurm A."/>
            <person name="Herrera-Estrella A."/>
            <person name="Gabaldon T."/>
            <person name="Grigoriev I.V."/>
        </authorList>
    </citation>
    <scope>NUCLEOTIDE SEQUENCE [LARGE SCALE GENOMIC DNA]</scope>
    <source>
        <strain evidence="2 3">CBS 277.49</strain>
    </source>
</reference>
<dbReference type="EMBL" id="AMYB01000010">
    <property type="protein sequence ID" value="OAC98570.1"/>
    <property type="molecule type" value="Genomic_DNA"/>
</dbReference>